<dbReference type="AlphaFoldDB" id="A0A1Q9E146"/>
<protein>
    <submittedName>
        <fullName evidence="1">Uncharacterized protein</fullName>
    </submittedName>
</protein>
<evidence type="ECO:0000313" key="2">
    <source>
        <dbReference type="Proteomes" id="UP000186817"/>
    </source>
</evidence>
<gene>
    <name evidence="1" type="ORF">AK812_SmicGene16147</name>
</gene>
<evidence type="ECO:0000313" key="1">
    <source>
        <dbReference type="EMBL" id="OLQ01133.1"/>
    </source>
</evidence>
<accession>A0A1Q9E146</accession>
<keyword evidence="2" id="KW-1185">Reference proteome</keyword>
<reference evidence="1 2" key="1">
    <citation type="submission" date="2016-02" db="EMBL/GenBank/DDBJ databases">
        <title>Genome analysis of coral dinoflagellate symbionts highlights evolutionary adaptations to a symbiotic lifestyle.</title>
        <authorList>
            <person name="Aranda M."/>
            <person name="Li Y."/>
            <person name="Liew Y.J."/>
            <person name="Baumgarten S."/>
            <person name="Simakov O."/>
            <person name="Wilson M."/>
            <person name="Piel J."/>
            <person name="Ashoor H."/>
            <person name="Bougouffa S."/>
            <person name="Bajic V.B."/>
            <person name="Ryu T."/>
            <person name="Ravasi T."/>
            <person name="Bayer T."/>
            <person name="Micklem G."/>
            <person name="Kim H."/>
            <person name="Bhak J."/>
            <person name="Lajeunesse T.C."/>
            <person name="Voolstra C.R."/>
        </authorList>
    </citation>
    <scope>NUCLEOTIDE SEQUENCE [LARGE SCALE GENOMIC DNA]</scope>
    <source>
        <strain evidence="1 2">CCMP2467</strain>
    </source>
</reference>
<dbReference type="EMBL" id="LSRX01000304">
    <property type="protein sequence ID" value="OLQ01133.1"/>
    <property type="molecule type" value="Genomic_DNA"/>
</dbReference>
<dbReference type="OrthoDB" id="10432070at2759"/>
<name>A0A1Q9E146_SYMMI</name>
<comment type="caution">
    <text evidence="1">The sequence shown here is derived from an EMBL/GenBank/DDBJ whole genome shotgun (WGS) entry which is preliminary data.</text>
</comment>
<sequence>MQRAALRLAAAAAEWEKRLAAAVLVADTTSFNAIVADLRGACREAALRSTPRETEGVAALASALGKAALDGQKDAFARAEAELRSLCRRKAEPVEEVPTERELQKSEPDAAEPVFPWSALPFADGAAANGAALRSLEDRYAKLVERYKGDLNDMRLLRATLDLAGAYIKMHCLDKAELLLEQAEPTSRKLAGPWASRCIRDLAALRLEQGRQTESAALLEDLIDSEPASAALQRNQK</sequence>
<proteinExistence type="predicted"/>
<dbReference type="Proteomes" id="UP000186817">
    <property type="component" value="Unassembled WGS sequence"/>
</dbReference>
<organism evidence="1 2">
    <name type="scientific">Symbiodinium microadriaticum</name>
    <name type="common">Dinoflagellate</name>
    <name type="synonym">Zooxanthella microadriatica</name>
    <dbReference type="NCBI Taxonomy" id="2951"/>
    <lineage>
        <taxon>Eukaryota</taxon>
        <taxon>Sar</taxon>
        <taxon>Alveolata</taxon>
        <taxon>Dinophyceae</taxon>
        <taxon>Suessiales</taxon>
        <taxon>Symbiodiniaceae</taxon>
        <taxon>Symbiodinium</taxon>
    </lineage>
</organism>